<feature type="compositionally biased region" description="Low complexity" evidence="2">
    <location>
        <begin position="1337"/>
        <end position="1346"/>
    </location>
</feature>
<reference evidence="4 5" key="1">
    <citation type="journal article" date="2020" name="Fungal Divers.">
        <title>Resolving the Mortierellaceae phylogeny through synthesis of multi-gene phylogenetics and phylogenomics.</title>
        <authorList>
            <person name="Vandepol N."/>
            <person name="Liber J."/>
            <person name="Desiro A."/>
            <person name="Na H."/>
            <person name="Kennedy M."/>
            <person name="Barry K."/>
            <person name="Grigoriev I.V."/>
            <person name="Miller A.N."/>
            <person name="O'Donnell K."/>
            <person name="Stajich J.E."/>
            <person name="Bonito G."/>
        </authorList>
    </citation>
    <scope>NUCLEOTIDE SEQUENCE [LARGE SCALE GENOMIC DNA]</scope>
    <source>
        <strain evidence="4 5">AD045</strain>
    </source>
</reference>
<evidence type="ECO:0000313" key="5">
    <source>
        <dbReference type="Proteomes" id="UP001194696"/>
    </source>
</evidence>
<dbReference type="PANTHER" id="PTHR16151">
    <property type="entry name" value="HAUS AUGMIN-LIKE COMPLEX SUBUNIT 6"/>
    <property type="match status" value="1"/>
</dbReference>
<keyword evidence="1" id="KW-0175">Coiled coil</keyword>
<feature type="region of interest" description="Disordered" evidence="2">
    <location>
        <begin position="618"/>
        <end position="639"/>
    </location>
</feature>
<feature type="region of interest" description="Disordered" evidence="2">
    <location>
        <begin position="842"/>
        <end position="901"/>
    </location>
</feature>
<feature type="domain" description="HAUS augmin-like complex subunit 6 N-terminal" evidence="3">
    <location>
        <begin position="124"/>
        <end position="179"/>
    </location>
</feature>
<feature type="compositionally biased region" description="Acidic residues" evidence="2">
    <location>
        <begin position="1465"/>
        <end position="1474"/>
    </location>
</feature>
<dbReference type="Proteomes" id="UP001194696">
    <property type="component" value="Unassembled WGS sequence"/>
</dbReference>
<protein>
    <submittedName>
        <fullName evidence="4">HAUS augmin-like complex subunit 6</fullName>
    </submittedName>
</protein>
<feature type="compositionally biased region" description="Acidic residues" evidence="2">
    <location>
        <begin position="1360"/>
        <end position="1374"/>
    </location>
</feature>
<dbReference type="EMBL" id="JAAAIM010000067">
    <property type="protein sequence ID" value="KAG0296039.1"/>
    <property type="molecule type" value="Genomic_DNA"/>
</dbReference>
<evidence type="ECO:0000259" key="3">
    <source>
        <dbReference type="Pfam" id="PF14661"/>
    </source>
</evidence>
<accession>A0ABQ7KBZ0</accession>
<feature type="domain" description="HAUS augmin-like complex subunit 6 N-terminal" evidence="3">
    <location>
        <begin position="215"/>
        <end position="332"/>
    </location>
</feature>
<dbReference type="PANTHER" id="PTHR16151:SF2">
    <property type="entry name" value="HAUS AUGMIN-LIKE COMPLEX SUBUNIT 6"/>
    <property type="match status" value="1"/>
</dbReference>
<feature type="region of interest" description="Disordered" evidence="2">
    <location>
        <begin position="807"/>
        <end position="830"/>
    </location>
</feature>
<comment type="caution">
    <text evidence="4">The sequence shown here is derived from an EMBL/GenBank/DDBJ whole genome shotgun (WGS) entry which is preliminary data.</text>
</comment>
<dbReference type="InterPro" id="IPR028163">
    <property type="entry name" value="HAUS_6_N"/>
</dbReference>
<dbReference type="InterPro" id="IPR026797">
    <property type="entry name" value="HAUS_6"/>
</dbReference>
<organism evidence="4 5">
    <name type="scientific">Linnemannia gamsii</name>
    <dbReference type="NCBI Taxonomy" id="64522"/>
    <lineage>
        <taxon>Eukaryota</taxon>
        <taxon>Fungi</taxon>
        <taxon>Fungi incertae sedis</taxon>
        <taxon>Mucoromycota</taxon>
        <taxon>Mortierellomycotina</taxon>
        <taxon>Mortierellomycetes</taxon>
        <taxon>Mortierellales</taxon>
        <taxon>Mortierellaceae</taxon>
        <taxon>Linnemannia</taxon>
    </lineage>
</organism>
<proteinExistence type="predicted"/>
<feature type="coiled-coil region" evidence="1">
    <location>
        <begin position="476"/>
        <end position="503"/>
    </location>
</feature>
<feature type="compositionally biased region" description="Polar residues" evidence="2">
    <location>
        <begin position="842"/>
        <end position="851"/>
    </location>
</feature>
<evidence type="ECO:0000256" key="2">
    <source>
        <dbReference type="SAM" id="MobiDB-lite"/>
    </source>
</evidence>
<gene>
    <name evidence="4" type="primary">HAUS6</name>
    <name evidence="4" type="ORF">BGZ96_010330</name>
</gene>
<evidence type="ECO:0000313" key="4">
    <source>
        <dbReference type="EMBL" id="KAG0296039.1"/>
    </source>
</evidence>
<keyword evidence="5" id="KW-1185">Reference proteome</keyword>
<feature type="region of interest" description="Disordered" evidence="2">
    <location>
        <begin position="1337"/>
        <end position="1393"/>
    </location>
</feature>
<feature type="compositionally biased region" description="Low complexity" evidence="2">
    <location>
        <begin position="1506"/>
        <end position="1531"/>
    </location>
</feature>
<feature type="region of interest" description="Disordered" evidence="2">
    <location>
        <begin position="1069"/>
        <end position="1129"/>
    </location>
</feature>
<dbReference type="Pfam" id="PF14661">
    <property type="entry name" value="HAUS6_N"/>
    <property type="match status" value="2"/>
</dbReference>
<evidence type="ECO:0000256" key="1">
    <source>
        <dbReference type="SAM" id="Coils"/>
    </source>
</evidence>
<sequence length="1610" mass="177673">MSTTHLSTGTPPLHNLASPENIRSIFFTNLVLLGVHDYSSAYAQKPGGHHDLVKTATATAHHGLNESRFGTSVSSFEPQSMTRSVSRPHQRPQQPIIIDSCGYDISGNTRPLELHRHVFAKGHQSTKALEFILWFLFTRLEKSLARERFKECWPVLDRHDAREFRNVAFKWLEELRKDGCFGVGHQLTRDDSSATFSSNNINNTSSNTGSLGLFLPTIRRSYLDESIGERIEQLVLVLSTYVLSTTIKKERQMQEGDRTMRELISLVPESSQNEAALLETIDSQIVRQSQSFFQDVERQKAVSTDWRLKSQEMCYRLDTLSKELTNMESERRMFLVHQPHIADRTSLLSLEELRVLEDRWIEKMNDQWRPILNFVEQHVGRTDLLQALLDADSGSGASVLDGKRLQKDLSMTLGHLANHDNHSSPTVDLVSILKTWKRSLVQLESRTRQDGKDSEALAAASRGSLENFSRSHAKQLEAIKGTRTRLESRLNEVTQRVERLRREKKIQERPYKRLLSTIINPVGHEGDSFGASLPVSKDVRKEADATTATVFTALAPSTSDNTSSSTRQSDIRNQIRVSASEHAGTQLSTNRSLLESYRGQDISDILLIRAPAITVPKSSRAPVQPPRTDPFKSPATTFKPTTLKPITFKPITATPHIGIAAAPSTPTATVSVGSATKVSNTMIKPPASFPLSRNRQTEPRARSDFPRKRSLAKEPSIKPVPEDLVVRESTGITQPYETVCKDIVALLTEDSADSVTPPVTTLNNRRPTQPIKKATRSITAQTISPNSKRTALWSSLFQGRDFGNRTGTISHLSTEPAKLTEPIKQQPAQLTKPVLDTSYDRVQSLPQSQEPAHSPPTVPATKSIFRGRLGVSRKRRQSSDFKPGRSTTPLQLMPDEPQETSLWQKDVIQPTKAESIFQESDDEPPGTPSKRRRTDSVPGRRASFVYDAEMTTKDSPVHHPTDPVYKTPDRSALLKALRSPKLTLDDLRAPTPKPIKIRNGESMAMPLMLLHTPQQKLLYQMKVGLIPKVTNPFTSLTPSSIMDHKDKSTVLSPTSSPFKRPAFSTSIFARFKSNPGPEPPEDMSPADQPAQTPTRLSLWDPTSPFAPSPTPVKFTRTPPAAPVLTKSMTKSLDRKPLTTTSILKHLLNGNSVVLDRMCDKDDNSPADKNIVPLPTTVKTASPTITLSAPARTAKNQPTLQAQHQHHKDIVPVHPPVNNKNVENNKVIIPSITNGGAAVASLKVKQNPWGRPPSWTPNQPLMIDEGVSAKPQFGQGRWLAAKSAGIDIPSSGSLATTSMGSLKVSVFGRPRHGSVLPSSPVSASNSSLLSFSSRSVLSNSSLPSSVSGRATTQEHVIGGDEIVEEEEEVDDGDPDNDTRGFSSPAVSPIRGSDPEIYKSFAESSMMISTRRTENERPRLHIPSRSAQRQFSVSVHADEPNEVESIVTELPLDQEQDAERQQFLDEPMPEYEDGDGGEGGGYERPAKPEEDETVMNYALQPIFGGSRGSRNGVGSRRSLSYSSTPRFFSSRSSVEGTDLLSSGTRLSHDSPDGHVSSSVGRSGKEEEEGGKGDGMEGEEEEEGMMIGGLFDEMMPEGLDPNEALWENTELFS</sequence>
<feature type="region of interest" description="Disordered" evidence="2">
    <location>
        <begin position="1406"/>
        <end position="1610"/>
    </location>
</feature>
<feature type="region of interest" description="Disordered" evidence="2">
    <location>
        <begin position="913"/>
        <end position="941"/>
    </location>
</feature>
<name>A0ABQ7KBZ0_9FUNG</name>
<feature type="region of interest" description="Disordered" evidence="2">
    <location>
        <begin position="681"/>
        <end position="715"/>
    </location>
</feature>
<feature type="compositionally biased region" description="Basic and acidic residues" evidence="2">
    <location>
        <begin position="695"/>
        <end position="715"/>
    </location>
</feature>